<dbReference type="Gene3D" id="1.20.58.1290">
    <property type="entry name" value="CarD-like, C-terminal domain"/>
    <property type="match status" value="1"/>
</dbReference>
<gene>
    <name evidence="2" type="ORF">PMAYCL1PPCAC_09453</name>
</gene>
<evidence type="ECO:0000313" key="3">
    <source>
        <dbReference type="Proteomes" id="UP001328107"/>
    </source>
</evidence>
<reference evidence="3" key="1">
    <citation type="submission" date="2022-10" db="EMBL/GenBank/DDBJ databases">
        <title>Genome assembly of Pristionchus species.</title>
        <authorList>
            <person name="Yoshida K."/>
            <person name="Sommer R.J."/>
        </authorList>
    </citation>
    <scope>NUCLEOTIDE SEQUENCE [LARGE SCALE GENOMIC DNA]</scope>
    <source>
        <strain evidence="3">RS5460</strain>
    </source>
</reference>
<proteinExistence type="predicted"/>
<name>A0AAN5C6H0_9BILA</name>
<sequence>QEQRKERKRTNDLGLEIVRRLNHYFKDTDQKALREVVDMFQFLARDGDVVKKTELGKRIAFTAKLNRLSARERQMFMSVLDSIIKETAAKHGYKEDEAREVINNFSRMSL</sequence>
<dbReference type="Proteomes" id="UP001328107">
    <property type="component" value="Unassembled WGS sequence"/>
</dbReference>
<dbReference type="InterPro" id="IPR048792">
    <property type="entry name" value="CarD_C"/>
</dbReference>
<dbReference type="AlphaFoldDB" id="A0AAN5C6H0"/>
<comment type="caution">
    <text evidence="2">The sequence shown here is derived from an EMBL/GenBank/DDBJ whole genome shotgun (WGS) entry which is preliminary data.</text>
</comment>
<keyword evidence="3" id="KW-1185">Reference proteome</keyword>
<dbReference type="InterPro" id="IPR042215">
    <property type="entry name" value="CarD-like_C"/>
</dbReference>
<dbReference type="Pfam" id="PF21095">
    <property type="entry name" value="CarD_C"/>
    <property type="match status" value="1"/>
</dbReference>
<protein>
    <recommendedName>
        <fullName evidence="1">CarD C-terminal domain-containing protein</fullName>
    </recommendedName>
</protein>
<evidence type="ECO:0000259" key="1">
    <source>
        <dbReference type="Pfam" id="PF21095"/>
    </source>
</evidence>
<accession>A0AAN5C6H0</accession>
<feature type="domain" description="CarD C-terminal" evidence="1">
    <location>
        <begin position="45"/>
        <end position="103"/>
    </location>
</feature>
<dbReference type="EMBL" id="BTRK01000002">
    <property type="protein sequence ID" value="GMR39258.1"/>
    <property type="molecule type" value="Genomic_DNA"/>
</dbReference>
<feature type="non-terminal residue" evidence="2">
    <location>
        <position position="1"/>
    </location>
</feature>
<evidence type="ECO:0000313" key="2">
    <source>
        <dbReference type="EMBL" id="GMR39258.1"/>
    </source>
</evidence>
<organism evidence="2 3">
    <name type="scientific">Pristionchus mayeri</name>
    <dbReference type="NCBI Taxonomy" id="1317129"/>
    <lineage>
        <taxon>Eukaryota</taxon>
        <taxon>Metazoa</taxon>
        <taxon>Ecdysozoa</taxon>
        <taxon>Nematoda</taxon>
        <taxon>Chromadorea</taxon>
        <taxon>Rhabditida</taxon>
        <taxon>Rhabditina</taxon>
        <taxon>Diplogasteromorpha</taxon>
        <taxon>Diplogasteroidea</taxon>
        <taxon>Neodiplogasteridae</taxon>
        <taxon>Pristionchus</taxon>
    </lineage>
</organism>